<reference evidence="2" key="1">
    <citation type="journal article" date="2019" name="Int. J. Syst. Evol. Microbiol.">
        <title>The Global Catalogue of Microorganisms (GCM) 10K type strain sequencing project: providing services to taxonomists for standard genome sequencing and annotation.</title>
        <authorList>
            <consortium name="The Broad Institute Genomics Platform"/>
            <consortium name="The Broad Institute Genome Sequencing Center for Infectious Disease"/>
            <person name="Wu L."/>
            <person name="Ma J."/>
        </authorList>
    </citation>
    <scope>NUCLEOTIDE SEQUENCE [LARGE SCALE GENOMIC DNA]</scope>
    <source>
        <strain evidence="2">NBRC 101365</strain>
    </source>
</reference>
<gene>
    <name evidence="1" type="ORF">GCM10007874_19180</name>
</gene>
<protein>
    <submittedName>
        <fullName evidence="1">Uncharacterized protein</fullName>
    </submittedName>
</protein>
<dbReference type="EMBL" id="BSPC01000015">
    <property type="protein sequence ID" value="GLS18901.1"/>
    <property type="molecule type" value="Genomic_DNA"/>
</dbReference>
<name>A0ABQ6CF56_9HYPH</name>
<sequence length="102" mass="11362">MGHEEVSRAKPVFSHPVAQLPVEAKNFPFPSAQNKRISRAFSPPHRVRLEGLDNSKVDIERLHRNLGPRSLRSQDIVLAKMFTVGDMMGGNVQAIVPQGLRP</sequence>
<accession>A0ABQ6CF56</accession>
<proteinExistence type="predicted"/>
<organism evidence="1 2">
    <name type="scientific">Labrys miyagiensis</name>
    <dbReference type="NCBI Taxonomy" id="346912"/>
    <lineage>
        <taxon>Bacteria</taxon>
        <taxon>Pseudomonadati</taxon>
        <taxon>Pseudomonadota</taxon>
        <taxon>Alphaproteobacteria</taxon>
        <taxon>Hyphomicrobiales</taxon>
        <taxon>Xanthobacteraceae</taxon>
        <taxon>Labrys</taxon>
    </lineage>
</organism>
<keyword evidence="2" id="KW-1185">Reference proteome</keyword>
<evidence type="ECO:0000313" key="2">
    <source>
        <dbReference type="Proteomes" id="UP001156882"/>
    </source>
</evidence>
<comment type="caution">
    <text evidence="1">The sequence shown here is derived from an EMBL/GenBank/DDBJ whole genome shotgun (WGS) entry which is preliminary data.</text>
</comment>
<evidence type="ECO:0000313" key="1">
    <source>
        <dbReference type="EMBL" id="GLS18901.1"/>
    </source>
</evidence>
<dbReference type="Proteomes" id="UP001156882">
    <property type="component" value="Unassembled WGS sequence"/>
</dbReference>